<dbReference type="EMBL" id="CAUYUJ010018171">
    <property type="protein sequence ID" value="CAK0881270.1"/>
    <property type="molecule type" value="Genomic_DNA"/>
</dbReference>
<accession>A0ABN9W584</accession>
<organism evidence="1 2">
    <name type="scientific">Prorocentrum cordatum</name>
    <dbReference type="NCBI Taxonomy" id="2364126"/>
    <lineage>
        <taxon>Eukaryota</taxon>
        <taxon>Sar</taxon>
        <taxon>Alveolata</taxon>
        <taxon>Dinophyceae</taxon>
        <taxon>Prorocentrales</taxon>
        <taxon>Prorocentraceae</taxon>
        <taxon>Prorocentrum</taxon>
    </lineage>
</organism>
<sequence>MATVGCPSMWRPSSMRQAGAARLGPSAARRLARARAQRACEAALRLAFGSGEPGSWRDREAAARPALRCLSARQRIPGAARLRRNAAWHAAEAPEGGFASVSSPELSAAAAGPRLEWWTAERSGLDISDSSHAKFGDGVVAMDGVQDESLLQGLGFGSCCNFGKQLEPIGSWLAPGSWTPPDVELGVAFGDGFQVALSLAAQLFASDAGYTSADAVFSSVCSGKEVQGVSDGLQMASASARPSPSSARGGYPGALQMASASAMPSPMSARGGYPDVAVGHHVGAARRGPGWWRARAAIASEWLGATTDMKGDADVEDVRARQSRAWCPVGLPPDPGEGFLFGPPSSSSASLFSSWSTCSP</sequence>
<keyword evidence="2" id="KW-1185">Reference proteome</keyword>
<comment type="caution">
    <text evidence="1">The sequence shown here is derived from an EMBL/GenBank/DDBJ whole genome shotgun (WGS) entry which is preliminary data.</text>
</comment>
<gene>
    <name evidence="1" type="ORF">PCOR1329_LOCUS64183</name>
</gene>
<evidence type="ECO:0000313" key="2">
    <source>
        <dbReference type="Proteomes" id="UP001189429"/>
    </source>
</evidence>
<reference evidence="1" key="1">
    <citation type="submission" date="2023-10" db="EMBL/GenBank/DDBJ databases">
        <authorList>
            <person name="Chen Y."/>
            <person name="Shah S."/>
            <person name="Dougan E. K."/>
            <person name="Thang M."/>
            <person name="Chan C."/>
        </authorList>
    </citation>
    <scope>NUCLEOTIDE SEQUENCE [LARGE SCALE GENOMIC DNA]</scope>
</reference>
<protein>
    <submittedName>
        <fullName evidence="1">Uncharacterized protein</fullName>
    </submittedName>
</protein>
<name>A0ABN9W584_9DINO</name>
<evidence type="ECO:0000313" key="1">
    <source>
        <dbReference type="EMBL" id="CAK0881270.1"/>
    </source>
</evidence>
<dbReference type="Proteomes" id="UP001189429">
    <property type="component" value="Unassembled WGS sequence"/>
</dbReference>
<proteinExistence type="predicted"/>